<dbReference type="InterPro" id="IPR051821">
    <property type="entry name" value="Asp/Asn_beta-hydroxylase"/>
</dbReference>
<gene>
    <name evidence="6" type="ORF">DZC52_05540</name>
</gene>
<dbReference type="GO" id="GO:0051213">
    <property type="term" value="F:dioxygenase activity"/>
    <property type="evidence" value="ECO:0007669"/>
    <property type="project" value="UniProtKB-KW"/>
</dbReference>
<feature type="transmembrane region" description="Helical" evidence="4">
    <location>
        <begin position="6"/>
        <end position="25"/>
    </location>
</feature>
<dbReference type="InterPro" id="IPR007803">
    <property type="entry name" value="Asp/Arg/Pro-Hydrxlase"/>
</dbReference>
<feature type="transmembrane region" description="Helical" evidence="4">
    <location>
        <begin position="286"/>
        <end position="304"/>
    </location>
</feature>
<feature type="domain" description="Aspartyl/asparaginy/proline hydroxylase" evidence="5">
    <location>
        <begin position="76"/>
        <end position="229"/>
    </location>
</feature>
<dbReference type="OrthoDB" id="21665at2"/>
<dbReference type="Pfam" id="PF05118">
    <property type="entry name" value="Asp_Arg_Hydrox"/>
    <property type="match status" value="1"/>
</dbReference>
<proteinExistence type="inferred from homology"/>
<comment type="caution">
    <text evidence="6">The sequence shown here is derived from an EMBL/GenBank/DDBJ whole genome shotgun (WGS) entry which is preliminary data.</text>
</comment>
<protein>
    <submittedName>
        <fullName evidence="6">Aspartyl/asparaginyl beta-hydroxylase domain-containing protein</fullName>
    </submittedName>
</protein>
<evidence type="ECO:0000313" key="6">
    <source>
        <dbReference type="EMBL" id="RFF31276.1"/>
    </source>
</evidence>
<dbReference type="EMBL" id="QUZK01000022">
    <property type="protein sequence ID" value="RFF31276.1"/>
    <property type="molecule type" value="Genomic_DNA"/>
</dbReference>
<keyword evidence="2" id="KW-0223">Dioxygenase</keyword>
<evidence type="ECO:0000256" key="3">
    <source>
        <dbReference type="ARBA" id="ARBA00023002"/>
    </source>
</evidence>
<sequence>MLTELLSLKFLVVYVLVGSAAFVHYRGQVRHRFLRQLTDHSTFIAPYNALIYLFSGVPNRPYLERRDFPELDLLRDNWETIRDEARALFDQGHIRAADGRNDLAFNSFFKRGWTRFYLKWYNDGYPSAQELCPKTVDLVRRIPSVHAAMFAVLPPHGRLGAHRDPFGGSLRYHLGLITPNSDDCRIYVDGERYAWHDGEDILFDETYIHRVENDTDQYRVILFCDVERPIRNPVVRAINRFMIHHVVKASATRNVPGEKVGFLNRIFAGIAAVGEMFQRVKAWNRTVYYTGKYLLFALLAWWLLVRPLIGALGAG</sequence>
<name>A0A3E1KBI6_9GAMM</name>
<dbReference type="AlphaFoldDB" id="A0A3E1KBI6"/>
<comment type="similarity">
    <text evidence="1">Belongs to the aspartyl/asparaginyl beta-hydroxylase family.</text>
</comment>
<dbReference type="InterPro" id="IPR027443">
    <property type="entry name" value="IPNS-like_sf"/>
</dbReference>
<dbReference type="SUPFAM" id="SSF51197">
    <property type="entry name" value="Clavaminate synthase-like"/>
    <property type="match status" value="1"/>
</dbReference>
<keyword evidence="4" id="KW-0812">Transmembrane</keyword>
<dbReference type="RefSeq" id="WP_116650124.1">
    <property type="nucleotide sequence ID" value="NZ_QUZK01000022.1"/>
</dbReference>
<evidence type="ECO:0000313" key="7">
    <source>
        <dbReference type="Proteomes" id="UP000260351"/>
    </source>
</evidence>
<keyword evidence="3" id="KW-0560">Oxidoreductase</keyword>
<dbReference type="PANTHER" id="PTHR46332">
    <property type="entry name" value="ASPARTATE BETA-HYDROXYLASE DOMAIN-CONTAINING PROTEIN 2"/>
    <property type="match status" value="1"/>
</dbReference>
<evidence type="ECO:0000256" key="1">
    <source>
        <dbReference type="ARBA" id="ARBA00007730"/>
    </source>
</evidence>
<keyword evidence="4" id="KW-1133">Transmembrane helix</keyword>
<dbReference type="Gene3D" id="2.60.120.330">
    <property type="entry name" value="B-lactam Antibiotic, Isopenicillin N Synthase, Chain"/>
    <property type="match status" value="1"/>
</dbReference>
<dbReference type="Proteomes" id="UP000260351">
    <property type="component" value="Unassembled WGS sequence"/>
</dbReference>
<dbReference type="PANTHER" id="PTHR46332:SF5">
    <property type="entry name" value="ASPARTATE BETA-HYDROXYLASE DOMAIN CONTAINING 2"/>
    <property type="match status" value="1"/>
</dbReference>
<evidence type="ECO:0000259" key="5">
    <source>
        <dbReference type="Pfam" id="PF05118"/>
    </source>
</evidence>
<organism evidence="6 7">
    <name type="scientific">Wenzhouxiangella sediminis</name>
    <dbReference type="NCBI Taxonomy" id="1792836"/>
    <lineage>
        <taxon>Bacteria</taxon>
        <taxon>Pseudomonadati</taxon>
        <taxon>Pseudomonadota</taxon>
        <taxon>Gammaproteobacteria</taxon>
        <taxon>Chromatiales</taxon>
        <taxon>Wenzhouxiangellaceae</taxon>
        <taxon>Wenzhouxiangella</taxon>
    </lineage>
</organism>
<keyword evidence="7" id="KW-1185">Reference proteome</keyword>
<reference evidence="6 7" key="1">
    <citation type="submission" date="2018-08" db="EMBL/GenBank/DDBJ databases">
        <title>Wenzhouxiangella salilacus sp. nov., a novel bacterium isolated from a saline lake in Xinjiang Province, China.</title>
        <authorList>
            <person name="Han S."/>
        </authorList>
    </citation>
    <scope>NUCLEOTIDE SEQUENCE [LARGE SCALE GENOMIC DNA]</scope>
    <source>
        <strain evidence="6 7">XDB06</strain>
    </source>
</reference>
<evidence type="ECO:0000256" key="4">
    <source>
        <dbReference type="SAM" id="Phobius"/>
    </source>
</evidence>
<evidence type="ECO:0000256" key="2">
    <source>
        <dbReference type="ARBA" id="ARBA00022964"/>
    </source>
</evidence>
<keyword evidence="4" id="KW-0472">Membrane</keyword>
<accession>A0A3E1KBI6</accession>